<evidence type="ECO:0000313" key="2">
    <source>
        <dbReference type="EMBL" id="KGB39208.1"/>
    </source>
</evidence>
<dbReference type="STRING" id="6185.A0A095CA61"/>
<feature type="transmembrane region" description="Helical" evidence="1">
    <location>
        <begin position="157"/>
        <end position="178"/>
    </location>
</feature>
<evidence type="ECO:0000256" key="1">
    <source>
        <dbReference type="SAM" id="Phobius"/>
    </source>
</evidence>
<proteinExistence type="predicted"/>
<protein>
    <submittedName>
        <fullName evidence="2">Uncharacterized protein</fullName>
    </submittedName>
</protein>
<sequence>MHDCLDALYDVTTVFADENGYPYDHSIPAPGLGVHVNKTTCNGTSGSIFFLQVTTSKSLSCENIIVLNQVFIDNLQARFYKSSQTLQNHSHTNHQIIAESITTLNNYDVDTNNNNNNNNYSSKNIRCLPNDLTIIKQNFLDCFTDEMSKQCLELEKFHLFDFLPYAILFYGITIYWIIGFGWYGLMSYLTAGLIGTIGGQLYVHFAI</sequence>
<keyword evidence="1" id="KW-1133">Transmembrane helix</keyword>
<keyword evidence="1" id="KW-0472">Membrane</keyword>
<gene>
    <name evidence="2" type="ORF">MS3_07621</name>
</gene>
<dbReference type="AlphaFoldDB" id="A0A095CA61"/>
<name>A0A095CA61_SCHHA</name>
<accession>A0A095CA61</accession>
<dbReference type="EMBL" id="KL251154">
    <property type="protein sequence ID" value="KGB39208.1"/>
    <property type="molecule type" value="Genomic_DNA"/>
</dbReference>
<keyword evidence="1" id="KW-0812">Transmembrane</keyword>
<organism evidence="2">
    <name type="scientific">Schistosoma haematobium</name>
    <name type="common">Blood fluke</name>
    <dbReference type="NCBI Taxonomy" id="6185"/>
    <lineage>
        <taxon>Eukaryota</taxon>
        <taxon>Metazoa</taxon>
        <taxon>Spiralia</taxon>
        <taxon>Lophotrochozoa</taxon>
        <taxon>Platyhelminthes</taxon>
        <taxon>Trematoda</taxon>
        <taxon>Digenea</taxon>
        <taxon>Strigeidida</taxon>
        <taxon>Schistosomatoidea</taxon>
        <taxon>Schistosomatidae</taxon>
        <taxon>Schistosoma</taxon>
    </lineage>
</organism>
<feature type="transmembrane region" description="Helical" evidence="1">
    <location>
        <begin position="184"/>
        <end position="203"/>
    </location>
</feature>
<reference evidence="2" key="1">
    <citation type="journal article" date="2012" name="Nat. Genet.">
        <title>Whole-genome sequence of Schistosoma haematobium.</title>
        <authorList>
            <person name="Young N.D."/>
            <person name="Jex A.R."/>
            <person name="Li B."/>
            <person name="Liu S."/>
            <person name="Yang L."/>
            <person name="Xiong Z."/>
            <person name="Li Y."/>
            <person name="Cantacessi C."/>
            <person name="Hall R.S."/>
            <person name="Xu X."/>
            <person name="Chen F."/>
            <person name="Wu X."/>
            <person name="Zerlotini A."/>
            <person name="Oliveira G."/>
            <person name="Hofmann A."/>
            <person name="Zhang G."/>
            <person name="Fang X."/>
            <person name="Kang Y."/>
            <person name="Campbell B.E."/>
            <person name="Loukas A."/>
            <person name="Ranganathan S."/>
            <person name="Rollinson D."/>
            <person name="Rinaldi G."/>
            <person name="Brindley P.J."/>
            <person name="Yang H."/>
            <person name="Wang J."/>
            <person name="Wang J."/>
            <person name="Gasser R.B."/>
        </authorList>
    </citation>
    <scope>NUCLEOTIDE SEQUENCE [LARGE SCALE GENOMIC DNA]</scope>
</reference>